<evidence type="ECO:0000256" key="1">
    <source>
        <dbReference type="SAM" id="MobiDB-lite"/>
    </source>
</evidence>
<feature type="compositionally biased region" description="Polar residues" evidence="1">
    <location>
        <begin position="1"/>
        <end position="13"/>
    </location>
</feature>
<dbReference type="AlphaFoldDB" id="F8C1P4"/>
<dbReference type="Proteomes" id="UP000007730">
    <property type="component" value="Plasmid pOC167"/>
</dbReference>
<proteinExistence type="predicted"/>
<evidence type="ECO:0000313" key="3">
    <source>
        <dbReference type="Proteomes" id="UP000007730"/>
    </source>
</evidence>
<feature type="region of interest" description="Disordered" evidence="1">
    <location>
        <begin position="78"/>
        <end position="104"/>
    </location>
</feature>
<name>F8C1P4_AFIC5</name>
<feature type="region of interest" description="Disordered" evidence="1">
    <location>
        <begin position="1"/>
        <end position="30"/>
    </location>
</feature>
<keyword evidence="3" id="KW-1185">Reference proteome</keyword>
<dbReference type="RefSeq" id="WP_013913495.1">
    <property type="nucleotide sequence ID" value="NC_011386.1"/>
</dbReference>
<protein>
    <submittedName>
        <fullName evidence="2">Uncharacterized protein</fullName>
    </submittedName>
</protein>
<dbReference type="OrthoDB" id="9814421at2"/>
<sequence>MGSHETQNQTQAAADQVRTAEQREAAGRDRRAVRTIDLTDEEIAAIEASEMTPGFEHLHAELEPEATTLVEEGARIARELGQRGDPTKGQPADKAFRNSLYDDN</sequence>
<organism evidence="2 3">
    <name type="scientific">Afipia carboxidovorans (strain ATCC 49405 / DSM 1227 / KCTC 32145 / OM5)</name>
    <name type="common">Oligotropha carboxidovorans</name>
    <dbReference type="NCBI Taxonomy" id="504832"/>
    <lineage>
        <taxon>Bacteria</taxon>
        <taxon>Pseudomonadati</taxon>
        <taxon>Pseudomonadota</taxon>
        <taxon>Alphaproteobacteria</taxon>
        <taxon>Hyphomicrobiales</taxon>
        <taxon>Nitrobacteraceae</taxon>
        <taxon>Afipia</taxon>
    </lineage>
</organism>
<gene>
    <name evidence="2" type="ordered locus">OCA5_pOC16701630</name>
</gene>
<dbReference type="HOGENOM" id="CLU_177750_0_0_5"/>
<evidence type="ECO:0000313" key="2">
    <source>
        <dbReference type="EMBL" id="AEI08359.1"/>
    </source>
</evidence>
<accession>F8C1P4</accession>
<reference evidence="2 3" key="1">
    <citation type="journal article" date="2011" name="J. Bacteriol.">
        <title>Complete genome sequences of the chemolithoautotrophic Oligotropha carboxidovorans strains OM4 and OM5.</title>
        <authorList>
            <person name="Volland S."/>
            <person name="Rachinger M."/>
            <person name="Strittmatter A."/>
            <person name="Daniel R."/>
            <person name="Gottschalk G."/>
            <person name="Meyer O."/>
        </authorList>
    </citation>
    <scope>NUCLEOTIDE SEQUENCE [LARGE SCALE GENOMIC DNA]</scope>
    <source>
        <strain evidence="3">ATCC 49405 / DSM 1227 / KCTC 32145 / OM5</strain>
        <plasmid evidence="2">pOC167</plasmid>
    </source>
</reference>
<keyword evidence="2" id="KW-0614">Plasmid</keyword>
<dbReference type="KEGG" id="ocg:OCA5_pOC16701630"/>
<feature type="compositionally biased region" description="Basic and acidic residues" evidence="1">
    <location>
        <begin position="18"/>
        <end position="30"/>
    </location>
</feature>
<dbReference type="EMBL" id="CP002828">
    <property type="protein sequence ID" value="AEI08359.1"/>
    <property type="molecule type" value="Genomic_DNA"/>
</dbReference>
<geneLocation type="plasmid" evidence="2 3">
    <name>pOC167</name>
</geneLocation>